<evidence type="ECO:0000256" key="3">
    <source>
        <dbReference type="ARBA" id="ARBA00013194"/>
    </source>
</evidence>
<evidence type="ECO:0000256" key="1">
    <source>
        <dbReference type="ARBA" id="ARBA00000971"/>
    </source>
</evidence>
<evidence type="ECO:0000256" key="2">
    <source>
        <dbReference type="ARBA" id="ARBA00007656"/>
    </source>
</evidence>
<dbReference type="InterPro" id="IPR027304">
    <property type="entry name" value="Trigger_fact/SurA_dom_sf"/>
</dbReference>
<comment type="catalytic activity">
    <reaction evidence="1">
        <text>[protein]-peptidylproline (omega=180) = [protein]-peptidylproline (omega=0)</text>
        <dbReference type="Rhea" id="RHEA:16237"/>
        <dbReference type="Rhea" id="RHEA-COMP:10747"/>
        <dbReference type="Rhea" id="RHEA-COMP:10748"/>
        <dbReference type="ChEBI" id="CHEBI:83833"/>
        <dbReference type="ChEBI" id="CHEBI:83834"/>
        <dbReference type="EC" id="5.2.1.8"/>
    </reaction>
</comment>
<reference evidence="8 9" key="1">
    <citation type="submission" date="2016-10" db="EMBL/GenBank/DDBJ databases">
        <authorList>
            <person name="Varghese N."/>
            <person name="Submissions S."/>
        </authorList>
    </citation>
    <scope>NUCLEOTIDE SEQUENCE [LARGE SCALE GENOMIC DNA]</scope>
    <source>
        <strain evidence="8 9">BS3667</strain>
    </source>
</reference>
<dbReference type="Pfam" id="PF13624">
    <property type="entry name" value="SurA_N_3"/>
    <property type="match status" value="1"/>
</dbReference>
<sequence length="317" mass="35777">MKLNNWLILLTLWGPVALCSNEPVVARVNGVEIPAFRLERYFAEYLEDQGRAVGNIRNPKAYQQLRLKALDALIDKELLWQEAVKRDVVISDAVVTEQVEKTRQAVGGADVFARKLNDAGFDEASYTEYTRRELAAQKVFAEMTAVAPPDEQQVRDFYEEHRSEMNRPAQVQARHILIKVPQGASAATIEAARLRLVEVRREIIGAADFSRVAKSRSEGSSASAGGDLGYFSKGRMLPEFDEVAFSMAPGEISQPVRTAVGWHLIYVENHLDEVDVTEEQGFAMVRTYLVQQQQSQARLQVLEQLRSRNRIERTNTE</sequence>
<dbReference type="SUPFAM" id="SSF109998">
    <property type="entry name" value="Triger factor/SurA peptide-binding domain-like"/>
    <property type="match status" value="1"/>
</dbReference>
<dbReference type="OrthoDB" id="7026509at2"/>
<evidence type="ECO:0000256" key="5">
    <source>
        <dbReference type="PROSITE-ProRule" id="PRU00278"/>
    </source>
</evidence>
<keyword evidence="9" id="KW-1185">Reference proteome</keyword>
<comment type="similarity">
    <text evidence="2">Belongs to the PpiC/parvulin rotamase family.</text>
</comment>
<dbReference type="InterPro" id="IPR050245">
    <property type="entry name" value="PrsA_foldase"/>
</dbReference>
<feature type="domain" description="PpiC" evidence="6">
    <location>
        <begin position="168"/>
        <end position="269"/>
    </location>
</feature>
<accession>A0A8I1K9A2</accession>
<protein>
    <recommendedName>
        <fullName evidence="3">peptidylprolyl isomerase</fullName>
        <ecNumber evidence="3">5.2.1.8</ecNumber>
    </recommendedName>
</protein>
<evidence type="ECO:0000313" key="8">
    <source>
        <dbReference type="EMBL" id="SDU64870.1"/>
    </source>
</evidence>
<dbReference type="Proteomes" id="UP000658390">
    <property type="component" value="Unassembled WGS sequence"/>
</dbReference>
<evidence type="ECO:0000313" key="10">
    <source>
        <dbReference type="Proteomes" id="UP000658390"/>
    </source>
</evidence>
<dbReference type="SUPFAM" id="SSF54534">
    <property type="entry name" value="FKBP-like"/>
    <property type="match status" value="1"/>
</dbReference>
<dbReference type="RefSeq" id="WP_048351431.1">
    <property type="nucleotide sequence ID" value="NZ_CP049044.1"/>
</dbReference>
<dbReference type="AlphaFoldDB" id="A0A8I1K9A2"/>
<dbReference type="GeneID" id="96621031"/>
<dbReference type="Gene3D" id="3.10.50.40">
    <property type="match status" value="1"/>
</dbReference>
<dbReference type="PANTHER" id="PTHR47245">
    <property type="entry name" value="PEPTIDYLPROLYL ISOMERASE"/>
    <property type="match status" value="1"/>
</dbReference>
<evidence type="ECO:0000256" key="4">
    <source>
        <dbReference type="ARBA" id="ARBA00023110"/>
    </source>
</evidence>
<evidence type="ECO:0000313" key="7">
    <source>
        <dbReference type="EMBL" id="MBJ2258180.1"/>
    </source>
</evidence>
<dbReference type="Gene3D" id="1.10.4030.10">
    <property type="entry name" value="Porin chaperone SurA, peptide-binding domain"/>
    <property type="match status" value="1"/>
</dbReference>
<dbReference type="Proteomes" id="UP000182058">
    <property type="component" value="Chromosome I"/>
</dbReference>
<dbReference type="Pfam" id="PF00639">
    <property type="entry name" value="Rotamase"/>
    <property type="match status" value="1"/>
</dbReference>
<organism evidence="7 10">
    <name type="scientific">Pseudomonas psychrophila</name>
    <dbReference type="NCBI Taxonomy" id="122355"/>
    <lineage>
        <taxon>Bacteria</taxon>
        <taxon>Pseudomonadati</taxon>
        <taxon>Pseudomonadota</taxon>
        <taxon>Gammaproteobacteria</taxon>
        <taxon>Pseudomonadales</taxon>
        <taxon>Pseudomonadaceae</taxon>
        <taxon>Pseudomonas</taxon>
    </lineage>
</organism>
<dbReference type="GO" id="GO:0003755">
    <property type="term" value="F:peptidyl-prolyl cis-trans isomerase activity"/>
    <property type="evidence" value="ECO:0007669"/>
    <property type="project" value="UniProtKB-KW"/>
</dbReference>
<keyword evidence="5 7" id="KW-0413">Isomerase</keyword>
<dbReference type="InterPro" id="IPR023058">
    <property type="entry name" value="PPIase_PpiC_CS"/>
</dbReference>
<dbReference type="PANTHER" id="PTHR47245:SF2">
    <property type="entry name" value="PEPTIDYL-PROLYL CIS-TRANS ISOMERASE HP_0175-RELATED"/>
    <property type="match status" value="1"/>
</dbReference>
<dbReference type="PROSITE" id="PS01096">
    <property type="entry name" value="PPIC_PPIASE_1"/>
    <property type="match status" value="1"/>
</dbReference>
<dbReference type="EMBL" id="JAEKCZ010000015">
    <property type="protein sequence ID" value="MBJ2258180.1"/>
    <property type="molecule type" value="Genomic_DNA"/>
</dbReference>
<name>A0A8I1K9A2_9PSED</name>
<gene>
    <name evidence="7" type="ORF">JFT45_16855</name>
    <name evidence="8" type="ORF">SAMN04490201_3455</name>
</gene>
<dbReference type="PROSITE" id="PS50198">
    <property type="entry name" value="PPIC_PPIASE_2"/>
    <property type="match status" value="1"/>
</dbReference>
<proteinExistence type="inferred from homology"/>
<dbReference type="InterPro" id="IPR046357">
    <property type="entry name" value="PPIase_dom_sf"/>
</dbReference>
<dbReference type="EMBL" id="LT629795">
    <property type="protein sequence ID" value="SDU64870.1"/>
    <property type="molecule type" value="Genomic_DNA"/>
</dbReference>
<evidence type="ECO:0000259" key="6">
    <source>
        <dbReference type="PROSITE" id="PS50198"/>
    </source>
</evidence>
<reference evidence="7" key="2">
    <citation type="submission" date="2020-12" db="EMBL/GenBank/DDBJ databases">
        <title>Antibiotic resistance and phylogeny of Pseudomonas spp. isolated over three decades from chicken meat in the Norwegian food chain.</title>
        <authorList>
            <person name="Moen B."/>
        </authorList>
    </citation>
    <scope>NUCLEOTIDE SEQUENCE</scope>
    <source>
        <strain evidence="7">MF6762</strain>
    </source>
</reference>
<keyword evidence="4 5" id="KW-0697">Rotamase</keyword>
<evidence type="ECO:0000313" key="9">
    <source>
        <dbReference type="Proteomes" id="UP000182058"/>
    </source>
</evidence>
<dbReference type="InterPro" id="IPR000297">
    <property type="entry name" value="PPIase_PpiC"/>
</dbReference>
<dbReference type="EC" id="5.2.1.8" evidence="3"/>